<dbReference type="EMBL" id="CP024988">
    <property type="protein sequence ID" value="AWT25493.1"/>
    <property type="molecule type" value="Genomic_DNA"/>
</dbReference>
<keyword evidence="3" id="KW-1185">Reference proteome</keyword>
<dbReference type="AlphaFoldDB" id="A0A2Z3YVP8"/>
<protein>
    <submittedName>
        <fullName evidence="2">Uncharacterized protein</fullName>
    </submittedName>
</protein>
<reference evidence="3" key="1">
    <citation type="submission" date="2017-11" db="EMBL/GenBank/DDBJ databases">
        <title>Otitis media/interna in a cat caused by the recently described species Corynebacterium provencense.</title>
        <authorList>
            <person name="Kittl S."/>
            <person name="Brodard I."/>
            <person name="Rychener L."/>
            <person name="Jores J."/>
            <person name="Roosje P."/>
            <person name="Gobeli Brawand S."/>
        </authorList>
    </citation>
    <scope>NUCLEOTIDE SEQUENCE [LARGE SCALE GENOMIC DNA]</scope>
    <source>
        <strain evidence="3">17KM38</strain>
    </source>
</reference>
<evidence type="ECO:0000313" key="3">
    <source>
        <dbReference type="Proteomes" id="UP000247696"/>
    </source>
</evidence>
<evidence type="ECO:0000313" key="2">
    <source>
        <dbReference type="EMBL" id="AWT25493.1"/>
    </source>
</evidence>
<feature type="compositionally biased region" description="Low complexity" evidence="1">
    <location>
        <begin position="254"/>
        <end position="289"/>
    </location>
</feature>
<dbReference type="RefSeq" id="WP_110481074.1">
    <property type="nucleotide sequence ID" value="NZ_CP024988.1"/>
</dbReference>
<feature type="region of interest" description="Disordered" evidence="1">
    <location>
        <begin position="1"/>
        <end position="31"/>
    </location>
</feature>
<evidence type="ECO:0000256" key="1">
    <source>
        <dbReference type="SAM" id="MobiDB-lite"/>
    </source>
</evidence>
<organism evidence="2 3">
    <name type="scientific">Corynebacterium provencense</name>
    <dbReference type="NCBI Taxonomy" id="1737425"/>
    <lineage>
        <taxon>Bacteria</taxon>
        <taxon>Bacillati</taxon>
        <taxon>Actinomycetota</taxon>
        <taxon>Actinomycetes</taxon>
        <taxon>Mycobacteriales</taxon>
        <taxon>Corynebacteriaceae</taxon>
        <taxon>Corynebacterium</taxon>
    </lineage>
</organism>
<dbReference type="Proteomes" id="UP000247696">
    <property type="component" value="Chromosome"/>
</dbReference>
<feature type="compositionally biased region" description="Low complexity" evidence="1">
    <location>
        <begin position="205"/>
        <end position="223"/>
    </location>
</feature>
<feature type="region of interest" description="Disordered" evidence="1">
    <location>
        <begin position="184"/>
        <end position="334"/>
    </location>
</feature>
<dbReference type="KEGG" id="cpre:Csp1_06830"/>
<name>A0A2Z3YVP8_9CORY</name>
<dbReference type="STRING" id="1737425.GCA_900049755_00611"/>
<accession>A0A2Z3YVP8</accession>
<proteinExistence type="predicted"/>
<sequence>MSDRYPDQFGESSVPEPGEGPRVSEPGFGEDTAALHAVDRLIDDIAAGVVPEDGDRLLGLLAAARGELDRAARLHPVLPPDVTSVLPDTASGDDTATEIFPVPARVPGPEAAVSPEEEADVVPLATATGRHRQGRRGLGLTGRAAAAGGLSVTGMVIAGGVAAAIAVGGFGVAAYHGAIPGIPGHSEVTGPEETSGTPTSDGDAGSSRGTSTARKSATTTTTAPVSEPAGAADGSPVGLPEDPGELPGQTSGQAEPTETTPSAEPTTDPGTDPTDTDDPTVTTSPDGTGEPQPTTAPAGPADPSAEPVVPGADGAPGLPEPAVQQAAGLRIPYL</sequence>
<gene>
    <name evidence="2" type="ORF">Csp1_06830</name>
</gene>